<organism evidence="9 10">
    <name type="scientific">Halovibrio salipaludis</name>
    <dbReference type="NCBI Taxonomy" id="2032626"/>
    <lineage>
        <taxon>Bacteria</taxon>
        <taxon>Pseudomonadati</taxon>
        <taxon>Pseudomonadota</taxon>
        <taxon>Gammaproteobacteria</taxon>
        <taxon>Oceanospirillales</taxon>
        <taxon>Halomonadaceae</taxon>
        <taxon>Halovibrio</taxon>
    </lineage>
</organism>
<accession>A0A2A2F5B2</accession>
<sequence>MDGVNGSNNSASDILKEYRNENQKGQSEGGKKASDMGRNEFMDLMMAQMKNQNPLDPQKNEDFVAQLAQFSSLEEMQSINTSVEDAMGQFRSTQALQASAMVGQQVQVEGNIANLGPEGQVKGAVDVPNATSNLRVNVYNPSGELVRQMDMGPRGSGTVDFSWDGENGNGDLMEPGDYRVQAEAQYDGETQELATRLNANVDSVNLENGGVTLNLAGRGSVPLDQVKQIN</sequence>
<evidence type="ECO:0000259" key="7">
    <source>
        <dbReference type="Pfam" id="PF13860"/>
    </source>
</evidence>
<keyword evidence="3 5" id="KW-1005">Bacterial flagellum biogenesis</keyword>
<dbReference type="OrthoDB" id="9785233at2"/>
<dbReference type="Pfam" id="PF13861">
    <property type="entry name" value="FLgD_tudor"/>
    <property type="match status" value="1"/>
</dbReference>
<dbReference type="Proteomes" id="UP000218896">
    <property type="component" value="Unassembled WGS sequence"/>
</dbReference>
<feature type="domain" description="FlgD Tudor-like" evidence="8">
    <location>
        <begin position="94"/>
        <end position="227"/>
    </location>
</feature>
<gene>
    <name evidence="9" type="ORF">CK501_07895</name>
</gene>
<feature type="domain" description="FlgD/Vpr Ig-like" evidence="7">
    <location>
        <begin position="118"/>
        <end position="187"/>
    </location>
</feature>
<proteinExistence type="inferred from homology"/>
<evidence type="ECO:0000313" key="10">
    <source>
        <dbReference type="Proteomes" id="UP000218896"/>
    </source>
</evidence>
<dbReference type="InterPro" id="IPR005648">
    <property type="entry name" value="FlgD"/>
</dbReference>
<evidence type="ECO:0000256" key="2">
    <source>
        <dbReference type="ARBA" id="ARBA00016013"/>
    </source>
</evidence>
<evidence type="ECO:0000256" key="1">
    <source>
        <dbReference type="ARBA" id="ARBA00010577"/>
    </source>
</evidence>
<comment type="caution">
    <text evidence="9">The sequence shown here is derived from an EMBL/GenBank/DDBJ whole genome shotgun (WGS) entry which is preliminary data.</text>
</comment>
<name>A0A2A2F5B2_9GAMM</name>
<keyword evidence="10" id="KW-1185">Reference proteome</keyword>
<keyword evidence="9" id="KW-0282">Flagellum</keyword>
<evidence type="ECO:0000256" key="4">
    <source>
        <dbReference type="ARBA" id="ARBA00024746"/>
    </source>
</evidence>
<evidence type="ECO:0000256" key="6">
    <source>
        <dbReference type="SAM" id="MobiDB-lite"/>
    </source>
</evidence>
<dbReference type="AlphaFoldDB" id="A0A2A2F5B2"/>
<evidence type="ECO:0000256" key="3">
    <source>
        <dbReference type="ARBA" id="ARBA00022795"/>
    </source>
</evidence>
<dbReference type="Pfam" id="PF13860">
    <property type="entry name" value="FlgD_ig"/>
    <property type="match status" value="1"/>
</dbReference>
<evidence type="ECO:0000256" key="5">
    <source>
        <dbReference type="RuleBase" id="RU362076"/>
    </source>
</evidence>
<evidence type="ECO:0000313" key="9">
    <source>
        <dbReference type="EMBL" id="PAU80761.1"/>
    </source>
</evidence>
<feature type="compositionally biased region" description="Basic and acidic residues" evidence="6">
    <location>
        <begin position="29"/>
        <end position="39"/>
    </location>
</feature>
<keyword evidence="9" id="KW-0969">Cilium</keyword>
<dbReference type="EMBL" id="NSKD01000003">
    <property type="protein sequence ID" value="PAU80761.1"/>
    <property type="molecule type" value="Genomic_DNA"/>
</dbReference>
<dbReference type="Pfam" id="PF03963">
    <property type="entry name" value="FlgD"/>
    <property type="match status" value="1"/>
</dbReference>
<keyword evidence="9" id="KW-0966">Cell projection</keyword>
<dbReference type="Gene3D" id="2.60.40.4070">
    <property type="match status" value="1"/>
</dbReference>
<dbReference type="GO" id="GO:0044781">
    <property type="term" value="P:bacterial-type flagellum organization"/>
    <property type="evidence" value="ECO:0007669"/>
    <property type="project" value="UniProtKB-UniRule"/>
</dbReference>
<evidence type="ECO:0000259" key="8">
    <source>
        <dbReference type="Pfam" id="PF13861"/>
    </source>
</evidence>
<protein>
    <recommendedName>
        <fullName evidence="2 5">Basal-body rod modification protein FlgD</fullName>
    </recommendedName>
</protein>
<comment type="similarity">
    <text evidence="1 5">Belongs to the FlgD family.</text>
</comment>
<dbReference type="Gene3D" id="2.30.30.910">
    <property type="match status" value="1"/>
</dbReference>
<comment type="function">
    <text evidence="4 5">Required for flagellar hook formation. May act as a scaffolding protein.</text>
</comment>
<dbReference type="InterPro" id="IPR025963">
    <property type="entry name" value="FLgD_Tudor"/>
</dbReference>
<dbReference type="InterPro" id="IPR025965">
    <property type="entry name" value="FlgD/Vpr_Ig-like"/>
</dbReference>
<feature type="compositionally biased region" description="Polar residues" evidence="6">
    <location>
        <begin position="1"/>
        <end position="12"/>
    </location>
</feature>
<feature type="region of interest" description="Disordered" evidence="6">
    <location>
        <begin position="1"/>
        <end position="39"/>
    </location>
</feature>
<reference evidence="9 10" key="1">
    <citation type="submission" date="2017-08" db="EMBL/GenBank/DDBJ databases">
        <title>Halovibrio sewagensis sp. nov., isolated from wastewater of high salinity.</title>
        <authorList>
            <person name="Dong X."/>
            <person name="Zhang G."/>
        </authorList>
    </citation>
    <scope>NUCLEOTIDE SEQUENCE [LARGE SCALE GENOMIC DNA]</scope>
    <source>
        <strain evidence="9 10">YL5-2</strain>
    </source>
</reference>